<reference evidence="1" key="2">
    <citation type="journal article" date="2022" name="New Phytol.">
        <title>Evolutionary transition to the ectomycorrhizal habit in the genomes of a hyperdiverse lineage of mushroom-forming fungi.</title>
        <authorList>
            <person name="Looney B."/>
            <person name="Miyauchi S."/>
            <person name="Morin E."/>
            <person name="Drula E."/>
            <person name="Courty P.E."/>
            <person name="Kohler A."/>
            <person name="Kuo A."/>
            <person name="LaButti K."/>
            <person name="Pangilinan J."/>
            <person name="Lipzen A."/>
            <person name="Riley R."/>
            <person name="Andreopoulos W."/>
            <person name="He G."/>
            <person name="Johnson J."/>
            <person name="Nolan M."/>
            <person name="Tritt A."/>
            <person name="Barry K.W."/>
            <person name="Grigoriev I.V."/>
            <person name="Nagy L.G."/>
            <person name="Hibbett D."/>
            <person name="Henrissat B."/>
            <person name="Matheny P.B."/>
            <person name="Labbe J."/>
            <person name="Martin F.M."/>
        </authorList>
    </citation>
    <scope>NUCLEOTIDE SEQUENCE</scope>
    <source>
        <strain evidence="1">HHB10654</strain>
    </source>
</reference>
<dbReference type="Proteomes" id="UP000814140">
    <property type="component" value="Unassembled WGS sequence"/>
</dbReference>
<sequence length="796" mass="86022">MPPFSLHVLGVLRHPPRTHPNFALSSWSRSFANTSAASRSFPRPSLLARPPVVLAHPSCRIRPFSLSSLFSPAKTSPTPSPFAVANIARIEAEANAHPTNVAKQLALFQALTNTKIAAGYDLIIARWERMTEFDPTNPLLHSDKAFEYYLQALSLTNAEASIAPAVRRRESLLAAHPFVLAPVSDLPTSDPQTASESSSHTAAADASASVPLQPTSRSQEIAQSVLAGNAVELGAASPAGVAAGQPLSADMAKLATALGAGFGVSTNPIHVLVNEPKGAWIPKFMRFVIFVLVGGFFVLTILAVLLENSGLVKAAPRQSEFEPHEATKPVKFSDVHGVDEAKEELKDVVAFLKDPTMFAALGGKLPKGVLLTGDPGTGKTMLARAVAGEAGVPFLFASGSEFDEMFVGVGAKRVRELFAAARKKQPAIIFIDELDAIGGKRNARDQQYMKQTLNQLLVEMDGFLQDEGVIVIAATNFPESLDEALVRPGRFDRHIAVPLPDVRGRVQILTHYIKDVVIGKDVDPMILARGTPGFSGADLQNMVNQAAIQASKERCKEVNLRHMEWAKDRIVMGAERRSSFIDEKVKRLTAYHEGGHALAALYTEGAMPLHKVTCMPRGHALGVTSQLPKDDRLMVTLKEFLADIDVCMGGRVAEELIFGPENVTSGASSDLRKATATATRMVKNWGYSEKIGPVYLNDREENISAHKREEIENEVRSLLQAGQSRVLALLKSKQQELHRLANALIEHETLDLEEVKKVIRGEPIRTITEVMSEDLSRMAGSPVAAGAPGMGRGLPT</sequence>
<evidence type="ECO:0000313" key="1">
    <source>
        <dbReference type="EMBL" id="KAI0062390.1"/>
    </source>
</evidence>
<organism evidence="1 2">
    <name type="scientific">Artomyces pyxidatus</name>
    <dbReference type="NCBI Taxonomy" id="48021"/>
    <lineage>
        <taxon>Eukaryota</taxon>
        <taxon>Fungi</taxon>
        <taxon>Dikarya</taxon>
        <taxon>Basidiomycota</taxon>
        <taxon>Agaricomycotina</taxon>
        <taxon>Agaricomycetes</taxon>
        <taxon>Russulales</taxon>
        <taxon>Auriscalpiaceae</taxon>
        <taxon>Artomyces</taxon>
    </lineage>
</organism>
<keyword evidence="2" id="KW-1185">Reference proteome</keyword>
<gene>
    <name evidence="1" type="ORF">BV25DRAFT_1916284</name>
</gene>
<dbReference type="EMBL" id="MU277208">
    <property type="protein sequence ID" value="KAI0062390.1"/>
    <property type="molecule type" value="Genomic_DNA"/>
</dbReference>
<accession>A0ACB8T108</accession>
<name>A0ACB8T108_9AGAM</name>
<protein>
    <submittedName>
        <fullName evidence="1">ATP-dependent peptidase</fullName>
    </submittedName>
</protein>
<reference evidence="1" key="1">
    <citation type="submission" date="2021-03" db="EMBL/GenBank/DDBJ databases">
        <authorList>
            <consortium name="DOE Joint Genome Institute"/>
            <person name="Ahrendt S."/>
            <person name="Looney B.P."/>
            <person name="Miyauchi S."/>
            <person name="Morin E."/>
            <person name="Drula E."/>
            <person name="Courty P.E."/>
            <person name="Chicoki N."/>
            <person name="Fauchery L."/>
            <person name="Kohler A."/>
            <person name="Kuo A."/>
            <person name="Labutti K."/>
            <person name="Pangilinan J."/>
            <person name="Lipzen A."/>
            <person name="Riley R."/>
            <person name="Andreopoulos W."/>
            <person name="He G."/>
            <person name="Johnson J."/>
            <person name="Barry K.W."/>
            <person name="Grigoriev I.V."/>
            <person name="Nagy L."/>
            <person name="Hibbett D."/>
            <person name="Henrissat B."/>
            <person name="Matheny P.B."/>
            <person name="Labbe J."/>
            <person name="Martin F."/>
        </authorList>
    </citation>
    <scope>NUCLEOTIDE SEQUENCE</scope>
    <source>
        <strain evidence="1">HHB10654</strain>
    </source>
</reference>
<comment type="caution">
    <text evidence="1">The sequence shown here is derived from an EMBL/GenBank/DDBJ whole genome shotgun (WGS) entry which is preliminary data.</text>
</comment>
<evidence type="ECO:0000313" key="2">
    <source>
        <dbReference type="Proteomes" id="UP000814140"/>
    </source>
</evidence>
<proteinExistence type="predicted"/>